<evidence type="ECO:0000313" key="12">
    <source>
        <dbReference type="Proteomes" id="UP000829291"/>
    </source>
</evidence>
<evidence type="ECO:0000256" key="6">
    <source>
        <dbReference type="ARBA" id="ARBA00022792"/>
    </source>
</evidence>
<evidence type="ECO:0000256" key="10">
    <source>
        <dbReference type="PROSITE-ProRule" id="PRU00282"/>
    </source>
</evidence>
<keyword evidence="8" id="KW-0496">Mitochondrion</keyword>
<dbReference type="KEGG" id="nlo:107216605"/>
<dbReference type="InParanoid" id="A0A6J0B593"/>
<keyword evidence="7" id="KW-1133">Transmembrane helix</keyword>
<dbReference type="FunCoup" id="A0A6J0B593">
    <property type="interactions" value="52"/>
</dbReference>
<dbReference type="GO" id="GO:0005743">
    <property type="term" value="C:mitochondrial inner membrane"/>
    <property type="evidence" value="ECO:0007669"/>
    <property type="project" value="UniProtKB-SubCell"/>
</dbReference>
<dbReference type="SUPFAM" id="SSF103506">
    <property type="entry name" value="Mitochondrial carrier"/>
    <property type="match status" value="1"/>
</dbReference>
<evidence type="ECO:0000256" key="8">
    <source>
        <dbReference type="ARBA" id="ARBA00023128"/>
    </source>
</evidence>
<keyword evidence="5" id="KW-0677">Repeat</keyword>
<name>A0A6J0B593_NEOLC</name>
<comment type="similarity">
    <text evidence="2 11">Belongs to the mitochondrial carrier (TC 2.A.29) family.</text>
</comment>
<evidence type="ECO:0000256" key="3">
    <source>
        <dbReference type="ARBA" id="ARBA00022448"/>
    </source>
</evidence>
<dbReference type="InterPro" id="IPR051508">
    <property type="entry name" value="Mito_Carrier_Antiporter"/>
</dbReference>
<keyword evidence="9 10" id="KW-0472">Membrane</keyword>
<dbReference type="InterPro" id="IPR018108">
    <property type="entry name" value="MCP_transmembrane"/>
</dbReference>
<evidence type="ECO:0000256" key="9">
    <source>
        <dbReference type="ARBA" id="ARBA00023136"/>
    </source>
</evidence>
<reference evidence="13" key="1">
    <citation type="submission" date="2025-08" db="UniProtKB">
        <authorList>
            <consortium name="RefSeq"/>
        </authorList>
    </citation>
    <scope>IDENTIFICATION</scope>
    <source>
        <tissue evidence="13">Thorax and Abdomen</tissue>
    </source>
</reference>
<dbReference type="Pfam" id="PF00153">
    <property type="entry name" value="Mito_carr"/>
    <property type="match status" value="3"/>
</dbReference>
<accession>A0A6J0B593</accession>
<dbReference type="AlphaFoldDB" id="A0A6J0B593"/>
<comment type="subcellular location">
    <subcellularLocation>
        <location evidence="1">Mitochondrion inner membrane</location>
        <topology evidence="1">Multi-pass membrane protein</topology>
    </subcellularLocation>
</comment>
<evidence type="ECO:0000256" key="1">
    <source>
        <dbReference type="ARBA" id="ARBA00004448"/>
    </source>
</evidence>
<evidence type="ECO:0000256" key="2">
    <source>
        <dbReference type="ARBA" id="ARBA00006375"/>
    </source>
</evidence>
<evidence type="ECO:0000256" key="4">
    <source>
        <dbReference type="ARBA" id="ARBA00022692"/>
    </source>
</evidence>
<feature type="repeat" description="Solcar" evidence="10">
    <location>
        <begin position="115"/>
        <end position="208"/>
    </location>
</feature>
<keyword evidence="6" id="KW-0999">Mitochondrion inner membrane</keyword>
<dbReference type="PANTHER" id="PTHR45928">
    <property type="entry name" value="RE38146P"/>
    <property type="match status" value="1"/>
</dbReference>
<gene>
    <name evidence="13" type="primary">LOC107216605</name>
</gene>
<dbReference type="PANTHER" id="PTHR45928:SF1">
    <property type="entry name" value="RE38146P"/>
    <property type="match status" value="1"/>
</dbReference>
<dbReference type="OrthoDB" id="6703404at2759"/>
<dbReference type="RefSeq" id="XP_015509332.2">
    <property type="nucleotide sequence ID" value="XM_015653846.2"/>
</dbReference>
<evidence type="ECO:0000256" key="5">
    <source>
        <dbReference type="ARBA" id="ARBA00022737"/>
    </source>
</evidence>
<evidence type="ECO:0000256" key="7">
    <source>
        <dbReference type="ARBA" id="ARBA00022989"/>
    </source>
</evidence>
<feature type="repeat" description="Solcar" evidence="10">
    <location>
        <begin position="16"/>
        <end position="105"/>
    </location>
</feature>
<feature type="repeat" description="Solcar" evidence="10">
    <location>
        <begin position="218"/>
        <end position="309"/>
    </location>
</feature>
<dbReference type="Proteomes" id="UP000829291">
    <property type="component" value="Chromosome 2"/>
</dbReference>
<sequence length="318" mass="34582">MTTTSPQSSSKKLPGVEFALGGMAAMGAGCFTNPIDVIKIRLQLQGELATRGTYKKLYKNTIHAAYIVAKHEGIFALQAGFIPAIGFQLVLNGVRLGTYNIAKKHKWTLNKYGKTSIVKTAVISGTAGAVASIIGSPLYMVKTQLQAQAASSIAVGHQHGHVSTWAAFRNLWREGGFKSFYRGWNAGVPRLFVGSATQLTSFSLASDWLKSINLFPDHPVLLTFLASFVGGTCPALTMQPFDVVATRLYNQGVDAKGKGLLYNGVFDALIKIAKKEGIYGLYKGTFPTWLRIAPHTVLCLVFYDELDKFYTKLTSESQ</sequence>
<organism evidence="13">
    <name type="scientific">Neodiprion lecontei</name>
    <name type="common">Redheaded pine sawfly</name>
    <dbReference type="NCBI Taxonomy" id="441921"/>
    <lineage>
        <taxon>Eukaryota</taxon>
        <taxon>Metazoa</taxon>
        <taxon>Ecdysozoa</taxon>
        <taxon>Arthropoda</taxon>
        <taxon>Hexapoda</taxon>
        <taxon>Insecta</taxon>
        <taxon>Pterygota</taxon>
        <taxon>Neoptera</taxon>
        <taxon>Endopterygota</taxon>
        <taxon>Hymenoptera</taxon>
        <taxon>Tenthredinoidea</taxon>
        <taxon>Diprionidae</taxon>
        <taxon>Diprioninae</taxon>
        <taxon>Neodiprion</taxon>
    </lineage>
</organism>
<dbReference type="GeneID" id="107216605"/>
<protein>
    <submittedName>
        <fullName evidence="13">Solute carrier family 25 member 35</fullName>
    </submittedName>
</protein>
<keyword evidence="3 11" id="KW-0813">Transport</keyword>
<keyword evidence="4 10" id="KW-0812">Transmembrane</keyword>
<evidence type="ECO:0000313" key="13">
    <source>
        <dbReference type="RefSeq" id="XP_015509332.2"/>
    </source>
</evidence>
<evidence type="ECO:0000256" key="11">
    <source>
        <dbReference type="RuleBase" id="RU000488"/>
    </source>
</evidence>
<dbReference type="PROSITE" id="PS50920">
    <property type="entry name" value="SOLCAR"/>
    <property type="match status" value="3"/>
</dbReference>
<proteinExistence type="inferred from homology"/>
<keyword evidence="12" id="KW-1185">Reference proteome</keyword>
<dbReference type="Gene3D" id="1.50.40.10">
    <property type="entry name" value="Mitochondrial carrier domain"/>
    <property type="match status" value="1"/>
</dbReference>
<dbReference type="InterPro" id="IPR023395">
    <property type="entry name" value="MCP_dom_sf"/>
</dbReference>